<organism evidence="6 7">
    <name type="scientific">Sodalis ligni</name>
    <dbReference type="NCBI Taxonomy" id="2697027"/>
    <lineage>
        <taxon>Bacteria</taxon>
        <taxon>Pseudomonadati</taxon>
        <taxon>Pseudomonadota</taxon>
        <taxon>Gammaproteobacteria</taxon>
        <taxon>Enterobacterales</taxon>
        <taxon>Bruguierivoracaceae</taxon>
        <taxon>Sodalis</taxon>
    </lineage>
</organism>
<dbReference type="EMBL" id="SJOI01000001">
    <property type="protein sequence ID" value="TCL06040.1"/>
    <property type="molecule type" value="Genomic_DNA"/>
</dbReference>
<dbReference type="InterPro" id="IPR050109">
    <property type="entry name" value="HTH-type_TetR-like_transc_reg"/>
</dbReference>
<evidence type="ECO:0000313" key="7">
    <source>
        <dbReference type="Proteomes" id="UP000294555"/>
    </source>
</evidence>
<evidence type="ECO:0000256" key="4">
    <source>
        <dbReference type="PROSITE-ProRule" id="PRU00335"/>
    </source>
</evidence>
<dbReference type="SUPFAM" id="SSF46689">
    <property type="entry name" value="Homeodomain-like"/>
    <property type="match status" value="1"/>
</dbReference>
<dbReference type="GO" id="GO:0003700">
    <property type="term" value="F:DNA-binding transcription factor activity"/>
    <property type="evidence" value="ECO:0007669"/>
    <property type="project" value="TreeGrafter"/>
</dbReference>
<reference evidence="6 7" key="1">
    <citation type="submission" date="2019-02" db="EMBL/GenBank/DDBJ databases">
        <title>Investigation of anaerobic lignin degradation for improved lignocellulosic biofuels.</title>
        <authorList>
            <person name="Deangelis K."/>
        </authorList>
    </citation>
    <scope>NUCLEOTIDE SEQUENCE [LARGE SCALE GENOMIC DNA]</scope>
    <source>
        <strain evidence="6 7">159R</strain>
    </source>
</reference>
<evidence type="ECO:0000256" key="2">
    <source>
        <dbReference type="ARBA" id="ARBA00023125"/>
    </source>
</evidence>
<keyword evidence="2 4" id="KW-0238">DNA-binding</keyword>
<dbReference type="Gene3D" id="1.10.10.60">
    <property type="entry name" value="Homeodomain-like"/>
    <property type="match status" value="1"/>
</dbReference>
<feature type="domain" description="HTH tetR-type" evidence="5">
    <location>
        <begin position="17"/>
        <end position="77"/>
    </location>
</feature>
<comment type="caution">
    <text evidence="6">The sequence shown here is derived from an EMBL/GenBank/DDBJ whole genome shotgun (WGS) entry which is preliminary data.</text>
</comment>
<dbReference type="InterPro" id="IPR036271">
    <property type="entry name" value="Tet_transcr_reg_TetR-rel_C_sf"/>
</dbReference>
<dbReference type="Pfam" id="PF00440">
    <property type="entry name" value="TetR_N"/>
    <property type="match status" value="1"/>
</dbReference>
<dbReference type="PANTHER" id="PTHR30055:SF234">
    <property type="entry name" value="HTH-TYPE TRANSCRIPTIONAL REGULATOR BETI"/>
    <property type="match status" value="1"/>
</dbReference>
<dbReference type="AlphaFoldDB" id="A0A4R1NNW3"/>
<name>A0A4R1NNW3_9GAMM</name>
<dbReference type="InterPro" id="IPR001647">
    <property type="entry name" value="HTH_TetR"/>
</dbReference>
<dbReference type="Proteomes" id="UP000294555">
    <property type="component" value="Unassembled WGS sequence"/>
</dbReference>
<evidence type="ECO:0000259" key="5">
    <source>
        <dbReference type="PROSITE" id="PS50977"/>
    </source>
</evidence>
<accession>A0A4R1NNW3</accession>
<dbReference type="PANTHER" id="PTHR30055">
    <property type="entry name" value="HTH-TYPE TRANSCRIPTIONAL REGULATOR RUTR"/>
    <property type="match status" value="1"/>
</dbReference>
<dbReference type="InterPro" id="IPR041478">
    <property type="entry name" value="TetR_C_27"/>
</dbReference>
<dbReference type="InterPro" id="IPR009057">
    <property type="entry name" value="Homeodomain-like_sf"/>
</dbReference>
<keyword evidence="1" id="KW-0805">Transcription regulation</keyword>
<dbReference type="PROSITE" id="PS50977">
    <property type="entry name" value="HTH_TETR_2"/>
    <property type="match status" value="1"/>
</dbReference>
<dbReference type="OrthoDB" id="8534868at2"/>
<dbReference type="Pfam" id="PF17935">
    <property type="entry name" value="TetR_C_27"/>
    <property type="match status" value="1"/>
</dbReference>
<protein>
    <submittedName>
        <fullName evidence="6">TetR family transcriptional regulator</fullName>
    </submittedName>
</protein>
<evidence type="ECO:0000313" key="6">
    <source>
        <dbReference type="EMBL" id="TCL06040.1"/>
    </source>
</evidence>
<proteinExistence type="predicted"/>
<feature type="DNA-binding region" description="H-T-H motif" evidence="4">
    <location>
        <begin position="40"/>
        <end position="59"/>
    </location>
</feature>
<dbReference type="SUPFAM" id="SSF48498">
    <property type="entry name" value="Tetracyclin repressor-like, C-terminal domain"/>
    <property type="match status" value="1"/>
</dbReference>
<keyword evidence="7" id="KW-1185">Reference proteome</keyword>
<sequence length="205" mass="22863">MNIKASPHAGVRGPADHSIRDQILLAADEHFSYYGYGKTTVSDLAKAIGFSKAYIYKFFDSKQAIGEAICHKCLSSLLDKVREALGEGSAAADGLRILFTTIAAGSTDLFFSDRRLYDIVIYSTGEKWPSSQEYERQVRELLKNILRQGRETGEFETRTPLDDQCRSIFLAMESFVNPLLLQHKLDGIPAAIDDLIKLVLRSLTP</sequence>
<dbReference type="RefSeq" id="WP_132925110.1">
    <property type="nucleotide sequence ID" value="NZ_SJOI01000001.1"/>
</dbReference>
<keyword evidence="3" id="KW-0804">Transcription</keyword>
<gene>
    <name evidence="6" type="ORF">EZJ58_4265</name>
</gene>
<dbReference type="Gene3D" id="1.10.357.10">
    <property type="entry name" value="Tetracycline Repressor, domain 2"/>
    <property type="match status" value="1"/>
</dbReference>
<dbReference type="GO" id="GO:0000976">
    <property type="term" value="F:transcription cis-regulatory region binding"/>
    <property type="evidence" value="ECO:0007669"/>
    <property type="project" value="TreeGrafter"/>
</dbReference>
<evidence type="ECO:0000256" key="3">
    <source>
        <dbReference type="ARBA" id="ARBA00023163"/>
    </source>
</evidence>
<evidence type="ECO:0000256" key="1">
    <source>
        <dbReference type="ARBA" id="ARBA00023015"/>
    </source>
</evidence>